<feature type="domain" description="Zn(2)-C6 fungal-type" evidence="5">
    <location>
        <begin position="19"/>
        <end position="49"/>
    </location>
</feature>
<dbReference type="GO" id="GO:0003677">
    <property type="term" value="F:DNA binding"/>
    <property type="evidence" value="ECO:0007669"/>
    <property type="project" value="UniProtKB-KW"/>
</dbReference>
<gene>
    <name evidence="6" type="ORF">PDE_00510</name>
</gene>
<dbReference type="PANTHER" id="PTHR47657">
    <property type="entry name" value="STEROL REGULATORY ELEMENT-BINDING PROTEIN ECM22"/>
    <property type="match status" value="1"/>
</dbReference>
<dbReference type="SUPFAM" id="SSF57701">
    <property type="entry name" value="Zn2/Cys6 DNA-binding domain"/>
    <property type="match status" value="1"/>
</dbReference>
<evidence type="ECO:0000256" key="2">
    <source>
        <dbReference type="ARBA" id="ARBA00023125"/>
    </source>
</evidence>
<evidence type="ECO:0000256" key="3">
    <source>
        <dbReference type="ARBA" id="ARBA00023163"/>
    </source>
</evidence>
<dbReference type="InterPro" id="IPR001138">
    <property type="entry name" value="Zn2Cys6_DnaBD"/>
</dbReference>
<dbReference type="PhylomeDB" id="S7ZA66"/>
<sequence>MVGPGGGPPRRSHTKSRNGCKTCKRRHIRCDETFPQCRNCTKHHCRCDYQDVPLPQESVTPPQSTQDPLVLAKVDAEIERWHRIGLTPHLDLGACPSNVWSSLSRSETRLIHHIMGLSVELDKRGLSGCTIWARVLPSCVSIARSNSLVLRAVLSLSAAHLACLTQNPEIDELSRRHRSAALKGLQAALSPEIVAVSRENAEAMISVHILLLWQVTDYHTWIILKRGLATILETIPPVWKQESLVIQYGESQGTLNPLKFSLSIDEHLAQLDCAMQTLRLMQERVQHHADYSHHLRNLIDLVQRLRQTVPCFETPEQFFDETKIFRKWLLWLPSYLLRDVELEMSGLAVLAQFFAVATILDRIYPQTVGSTYGTVSITAIEEICRVLAIHNATDLQSPDLKLALTLLELPRYCVARHHGCLSWSPLPSVEPYPSDLSSPSLGLADNCFASHSSPRSISSSYAAHTPPLQSPAAGTIVESSYITPHVYSTPAESSYSFYPPSPHVFDTQNLQPDASSASYFVFDPHLSFYTPPLASDTFCSEMPSTHSMEGLQMPIYHSSYDFEMPEMAPSEPCWT</sequence>
<dbReference type="PROSITE" id="PS50048">
    <property type="entry name" value="ZN2_CY6_FUNGAL_2"/>
    <property type="match status" value="1"/>
</dbReference>
<evidence type="ECO:0000256" key="1">
    <source>
        <dbReference type="ARBA" id="ARBA00023015"/>
    </source>
</evidence>
<proteinExistence type="predicted"/>
<evidence type="ECO:0000313" key="7">
    <source>
        <dbReference type="Proteomes" id="UP000019376"/>
    </source>
</evidence>
<dbReference type="OrthoDB" id="1924260at2759"/>
<dbReference type="Gene3D" id="4.10.240.10">
    <property type="entry name" value="Zn(2)-C6 fungal-type DNA-binding domain"/>
    <property type="match status" value="1"/>
</dbReference>
<protein>
    <recommendedName>
        <fullName evidence="5">Zn(2)-C6 fungal-type domain-containing protein</fullName>
    </recommendedName>
</protein>
<dbReference type="PANTHER" id="PTHR47657:SF12">
    <property type="entry name" value="ZN(II)2CYS6 TRANSCRIPTION FACTOR (EUROFUNG)"/>
    <property type="match status" value="1"/>
</dbReference>
<keyword evidence="7" id="KW-1185">Reference proteome</keyword>
<dbReference type="HOGENOM" id="CLU_018979_2_0_1"/>
<dbReference type="InterPro" id="IPR036864">
    <property type="entry name" value="Zn2-C6_fun-type_DNA-bd_sf"/>
</dbReference>
<dbReference type="GO" id="GO:0008270">
    <property type="term" value="F:zinc ion binding"/>
    <property type="evidence" value="ECO:0007669"/>
    <property type="project" value="InterPro"/>
</dbReference>
<dbReference type="CDD" id="cd00067">
    <property type="entry name" value="GAL4"/>
    <property type="match status" value="1"/>
</dbReference>
<keyword evidence="3" id="KW-0804">Transcription</keyword>
<evidence type="ECO:0000256" key="4">
    <source>
        <dbReference type="ARBA" id="ARBA00023242"/>
    </source>
</evidence>
<dbReference type="Pfam" id="PF11951">
    <property type="entry name" value="Fungal_trans_2"/>
    <property type="match status" value="1"/>
</dbReference>
<dbReference type="SMART" id="SM00066">
    <property type="entry name" value="GAL4"/>
    <property type="match status" value="1"/>
</dbReference>
<keyword evidence="4" id="KW-0539">Nucleus</keyword>
<reference evidence="6 7" key="1">
    <citation type="journal article" date="2013" name="PLoS ONE">
        <title>Genomic and secretomic analyses reveal unique features of the lignocellulolytic enzyme system of Penicillium decumbens.</title>
        <authorList>
            <person name="Liu G."/>
            <person name="Zhang L."/>
            <person name="Wei X."/>
            <person name="Zou G."/>
            <person name="Qin Y."/>
            <person name="Ma L."/>
            <person name="Li J."/>
            <person name="Zheng H."/>
            <person name="Wang S."/>
            <person name="Wang C."/>
            <person name="Xun L."/>
            <person name="Zhao G.-P."/>
            <person name="Zhou Z."/>
            <person name="Qu Y."/>
        </authorList>
    </citation>
    <scope>NUCLEOTIDE SEQUENCE [LARGE SCALE GENOMIC DNA]</scope>
    <source>
        <strain evidence="7">114-2 / CGMCC 5302</strain>
    </source>
</reference>
<evidence type="ECO:0000313" key="6">
    <source>
        <dbReference type="EMBL" id="EPS25576.1"/>
    </source>
</evidence>
<dbReference type="PROSITE" id="PS00463">
    <property type="entry name" value="ZN2_CY6_FUNGAL_1"/>
    <property type="match status" value="1"/>
</dbReference>
<name>S7ZA66_PENO1</name>
<dbReference type="AlphaFoldDB" id="S7ZA66"/>
<evidence type="ECO:0000259" key="5">
    <source>
        <dbReference type="PROSITE" id="PS50048"/>
    </source>
</evidence>
<organism evidence="6 7">
    <name type="scientific">Penicillium oxalicum (strain 114-2 / CGMCC 5302)</name>
    <name type="common">Penicillium decumbens</name>
    <dbReference type="NCBI Taxonomy" id="933388"/>
    <lineage>
        <taxon>Eukaryota</taxon>
        <taxon>Fungi</taxon>
        <taxon>Dikarya</taxon>
        <taxon>Ascomycota</taxon>
        <taxon>Pezizomycotina</taxon>
        <taxon>Eurotiomycetes</taxon>
        <taxon>Eurotiomycetidae</taxon>
        <taxon>Eurotiales</taxon>
        <taxon>Aspergillaceae</taxon>
        <taxon>Penicillium</taxon>
    </lineage>
</organism>
<dbReference type="InterPro" id="IPR052400">
    <property type="entry name" value="Zn2-C6_fungal_TF"/>
</dbReference>
<dbReference type="GO" id="GO:0000981">
    <property type="term" value="F:DNA-binding transcription factor activity, RNA polymerase II-specific"/>
    <property type="evidence" value="ECO:0007669"/>
    <property type="project" value="InterPro"/>
</dbReference>
<dbReference type="InterPro" id="IPR021858">
    <property type="entry name" value="Fun_TF"/>
</dbReference>
<keyword evidence="1" id="KW-0805">Transcription regulation</keyword>
<accession>S7ZA66</accession>
<dbReference type="eggNOG" id="ENOG502R6NR">
    <property type="taxonomic scope" value="Eukaryota"/>
</dbReference>
<dbReference type="STRING" id="933388.S7ZA66"/>
<dbReference type="EMBL" id="KB644408">
    <property type="protein sequence ID" value="EPS25576.1"/>
    <property type="molecule type" value="Genomic_DNA"/>
</dbReference>
<dbReference type="Pfam" id="PF00172">
    <property type="entry name" value="Zn_clus"/>
    <property type="match status" value="1"/>
</dbReference>
<dbReference type="Proteomes" id="UP000019376">
    <property type="component" value="Unassembled WGS sequence"/>
</dbReference>
<keyword evidence="2" id="KW-0238">DNA-binding</keyword>